<reference evidence="2" key="1">
    <citation type="submission" date="2017-09" db="EMBL/GenBank/DDBJ databases">
        <authorList>
            <person name="Varghese N."/>
            <person name="Submissions S."/>
        </authorList>
    </citation>
    <scope>NUCLEOTIDE SEQUENCE [LARGE SCALE GENOMIC DNA]</scope>
    <source>
        <strain evidence="2">MSL47</strain>
    </source>
</reference>
<dbReference type="AlphaFoldDB" id="A0A285G7S1"/>
<dbReference type="Proteomes" id="UP000219573">
    <property type="component" value="Unassembled WGS sequence"/>
</dbReference>
<proteinExistence type="predicted"/>
<accession>A0A285G7S1</accession>
<dbReference type="EMBL" id="OBDZ01000005">
    <property type="protein sequence ID" value="SNY19413.1"/>
    <property type="molecule type" value="Genomic_DNA"/>
</dbReference>
<evidence type="ECO:0000313" key="1">
    <source>
        <dbReference type="EMBL" id="SNY19413.1"/>
    </source>
</evidence>
<sequence length="143" mass="16637">MITIEKIQNKAKEVIKEVEVVVDAEYPKIENSLDFVNKYKGLISALESHIAYKLNILQLSEEQSNYIWRQFNIELNKFYEKLSKKSTLKSHQFVAREHKTNKLIGAVETFIAKEGISIEVEGVDYLMAKVDKEKHVLYLTEMV</sequence>
<keyword evidence="2" id="KW-1185">Reference proteome</keyword>
<protein>
    <submittedName>
        <fullName evidence="1">Uncharacterized protein</fullName>
    </submittedName>
</protein>
<evidence type="ECO:0000313" key="2">
    <source>
        <dbReference type="Proteomes" id="UP000219573"/>
    </source>
</evidence>
<name>A0A285G7S1_9FIRM</name>
<organism evidence="1 2">
    <name type="scientific">Orenia metallireducens</name>
    <dbReference type="NCBI Taxonomy" id="1413210"/>
    <lineage>
        <taxon>Bacteria</taxon>
        <taxon>Bacillati</taxon>
        <taxon>Bacillota</taxon>
        <taxon>Clostridia</taxon>
        <taxon>Halanaerobiales</taxon>
        <taxon>Halobacteroidaceae</taxon>
        <taxon>Orenia</taxon>
    </lineage>
</organism>
<gene>
    <name evidence="1" type="ORF">SAMN06265827_105116</name>
</gene>
<dbReference type="RefSeq" id="WP_097016945.1">
    <property type="nucleotide sequence ID" value="NZ_OBDZ01000005.1"/>
</dbReference>